<dbReference type="AlphaFoldDB" id="A0A067A012"/>
<dbReference type="EMBL" id="JMIU01000001">
    <property type="protein sequence ID" value="KDN95956.1"/>
    <property type="molecule type" value="Genomic_DNA"/>
</dbReference>
<evidence type="ECO:0000259" key="12">
    <source>
        <dbReference type="SMART" id="SM00852"/>
    </source>
</evidence>
<feature type="domain" description="MoaB/Mog" evidence="12">
    <location>
        <begin position="176"/>
        <end position="313"/>
    </location>
</feature>
<protein>
    <recommendedName>
        <fullName evidence="11">Molybdopterin molybdenumtransferase</fullName>
        <ecNumber evidence="11">2.10.1.1</ecNumber>
    </recommendedName>
</protein>
<dbReference type="SUPFAM" id="SSF63867">
    <property type="entry name" value="MoeA C-terminal domain-like"/>
    <property type="match status" value="1"/>
</dbReference>
<dbReference type="STRING" id="28885.EI16_06630"/>
<evidence type="ECO:0000256" key="5">
    <source>
        <dbReference type="ARBA" id="ARBA00022505"/>
    </source>
</evidence>
<evidence type="ECO:0000256" key="4">
    <source>
        <dbReference type="ARBA" id="ARBA00010763"/>
    </source>
</evidence>
<comment type="similarity">
    <text evidence="4 11">Belongs to the MoeA family.</text>
</comment>
<keyword evidence="9 11" id="KW-0501">Molybdenum cofactor biosynthesis</keyword>
<accession>A0A067A012</accession>
<dbReference type="InterPro" id="IPR005111">
    <property type="entry name" value="MoeA_C_domain_IV"/>
</dbReference>
<dbReference type="Proteomes" id="UP000027341">
    <property type="component" value="Unassembled WGS sequence"/>
</dbReference>
<sequence>MKTFDEALDYLIQQAKPTNQTLSISVGQACGYILAEDIISGVNVPSFDNSQMDGYAIRCQDLNAQDTFSVSQRIPAGSLASALQPNSIARIFTGAPMPEGADTIVMQEDTEELENGEIKILLKSARLGDNVRVIGEDIAIGQTLFSAGRRLTAQDLGLIASIGIAEVNVYRPLRIATFTTGDELLEPGDTPQPGKIFNANRYTLSGAIPQLGFELIDLSKVEDTLEATIEAMKAAASQADVVMTTGGVSVGEEDHIKPAIESLGALDMWKVKMKPGKPLAFGNIGGTPFIGLPGNPVSAFATFYLFARPFLLAMQGMKDVIPTPLWLTAGFEWNKPHFRRDFARARMVQDNTRKETYLELFPKQGSNVLTSTAWADGFAVIPEDTTIAKGDKVAFFPFNDLT</sequence>
<comment type="pathway">
    <text evidence="3 11">Cofactor biosynthesis; molybdopterin biosynthesis.</text>
</comment>
<dbReference type="InterPro" id="IPR038987">
    <property type="entry name" value="MoeA-like"/>
</dbReference>
<dbReference type="GO" id="GO:0005829">
    <property type="term" value="C:cytosol"/>
    <property type="evidence" value="ECO:0007669"/>
    <property type="project" value="TreeGrafter"/>
</dbReference>
<dbReference type="UniPathway" id="UPA00344"/>
<dbReference type="PROSITE" id="PS01079">
    <property type="entry name" value="MOCF_BIOSYNTHESIS_2"/>
    <property type="match status" value="1"/>
</dbReference>
<dbReference type="PROSITE" id="PS51257">
    <property type="entry name" value="PROKAR_LIPOPROTEIN"/>
    <property type="match status" value="1"/>
</dbReference>
<comment type="caution">
    <text evidence="13">The sequence shown here is derived from an EMBL/GenBank/DDBJ whole genome shotgun (WGS) entry which is preliminary data.</text>
</comment>
<dbReference type="InterPro" id="IPR036688">
    <property type="entry name" value="MoeA_C_domain_IV_sf"/>
</dbReference>
<dbReference type="Gene3D" id="2.170.190.11">
    <property type="entry name" value="Molybdopterin biosynthesis moea protein, domain 3"/>
    <property type="match status" value="1"/>
</dbReference>
<dbReference type="EC" id="2.10.1.1" evidence="11"/>
<keyword evidence="7 11" id="KW-0479">Metal-binding</keyword>
<dbReference type="FunFam" id="2.170.190.11:FF:000001">
    <property type="entry name" value="Molybdopterin molybdenumtransferase"/>
    <property type="match status" value="1"/>
</dbReference>
<name>A0A067A012_HYDMR</name>
<dbReference type="SUPFAM" id="SSF53218">
    <property type="entry name" value="Molybdenum cofactor biosynthesis proteins"/>
    <property type="match status" value="1"/>
</dbReference>
<reference evidence="13 14" key="1">
    <citation type="submission" date="2014-04" db="EMBL/GenBank/DDBJ databases">
        <title>Draft genome sequence of Hydrogenovibrio marinus MH-110, a model organism for aerobic H2 metabolism.</title>
        <authorList>
            <person name="Cha H.J."/>
            <person name="Jo B.H."/>
            <person name="Hwang B.H."/>
        </authorList>
    </citation>
    <scope>NUCLEOTIDE SEQUENCE [LARGE SCALE GENOMIC DNA]</scope>
    <source>
        <strain evidence="13 14">MH-110</strain>
    </source>
</reference>
<dbReference type="Gene3D" id="3.90.105.10">
    <property type="entry name" value="Molybdopterin biosynthesis moea protein, domain 2"/>
    <property type="match status" value="1"/>
</dbReference>
<dbReference type="Gene3D" id="3.40.980.10">
    <property type="entry name" value="MoaB/Mog-like domain"/>
    <property type="match status" value="1"/>
</dbReference>
<dbReference type="SUPFAM" id="SSF63882">
    <property type="entry name" value="MoeA N-terminal region -like"/>
    <property type="match status" value="1"/>
</dbReference>
<dbReference type="Gene3D" id="2.40.340.10">
    <property type="entry name" value="MoeA, C-terminal, domain IV"/>
    <property type="match status" value="1"/>
</dbReference>
<keyword evidence="14" id="KW-1185">Reference proteome</keyword>
<evidence type="ECO:0000313" key="13">
    <source>
        <dbReference type="EMBL" id="KDN95956.1"/>
    </source>
</evidence>
<dbReference type="FunFam" id="3.40.980.10:FF:000004">
    <property type="entry name" value="Molybdopterin molybdenumtransferase"/>
    <property type="match status" value="1"/>
</dbReference>
<comment type="catalytic activity">
    <reaction evidence="10">
        <text>adenylyl-molybdopterin + molybdate = Mo-molybdopterin + AMP + H(+)</text>
        <dbReference type="Rhea" id="RHEA:35047"/>
        <dbReference type="ChEBI" id="CHEBI:15378"/>
        <dbReference type="ChEBI" id="CHEBI:36264"/>
        <dbReference type="ChEBI" id="CHEBI:62727"/>
        <dbReference type="ChEBI" id="CHEBI:71302"/>
        <dbReference type="ChEBI" id="CHEBI:456215"/>
        <dbReference type="EC" id="2.10.1.1"/>
    </reaction>
</comment>
<dbReference type="GO" id="GO:0046872">
    <property type="term" value="F:metal ion binding"/>
    <property type="evidence" value="ECO:0007669"/>
    <property type="project" value="UniProtKB-UniRule"/>
</dbReference>
<dbReference type="InterPro" id="IPR008284">
    <property type="entry name" value="MoCF_biosynth_CS"/>
</dbReference>
<evidence type="ECO:0000256" key="2">
    <source>
        <dbReference type="ARBA" id="ARBA00002901"/>
    </source>
</evidence>
<evidence type="ECO:0000256" key="11">
    <source>
        <dbReference type="RuleBase" id="RU365090"/>
    </source>
</evidence>
<keyword evidence="5 11" id="KW-0500">Molybdenum</keyword>
<evidence type="ECO:0000256" key="10">
    <source>
        <dbReference type="ARBA" id="ARBA00047317"/>
    </source>
</evidence>
<dbReference type="GO" id="GO:0006777">
    <property type="term" value="P:Mo-molybdopterin cofactor biosynthetic process"/>
    <property type="evidence" value="ECO:0007669"/>
    <property type="project" value="UniProtKB-UniRule"/>
</dbReference>
<evidence type="ECO:0000313" key="14">
    <source>
        <dbReference type="Proteomes" id="UP000027341"/>
    </source>
</evidence>
<keyword evidence="8 11" id="KW-0460">Magnesium</keyword>
<dbReference type="PANTHER" id="PTHR10192:SF5">
    <property type="entry name" value="GEPHYRIN"/>
    <property type="match status" value="1"/>
</dbReference>
<dbReference type="NCBIfam" id="TIGR00177">
    <property type="entry name" value="molyb_syn"/>
    <property type="match status" value="1"/>
</dbReference>
<keyword evidence="6 11" id="KW-0808">Transferase</keyword>
<comment type="cofactor">
    <cofactor evidence="1 11">
        <name>Mg(2+)</name>
        <dbReference type="ChEBI" id="CHEBI:18420"/>
    </cofactor>
</comment>
<evidence type="ECO:0000256" key="8">
    <source>
        <dbReference type="ARBA" id="ARBA00022842"/>
    </source>
</evidence>
<dbReference type="Pfam" id="PF03453">
    <property type="entry name" value="MoeA_N"/>
    <property type="match status" value="1"/>
</dbReference>
<dbReference type="Pfam" id="PF00994">
    <property type="entry name" value="MoCF_biosynth"/>
    <property type="match status" value="1"/>
</dbReference>
<proteinExistence type="inferred from homology"/>
<dbReference type="InterPro" id="IPR036135">
    <property type="entry name" value="MoeA_linker/N_sf"/>
</dbReference>
<dbReference type="InterPro" id="IPR001453">
    <property type="entry name" value="MoaB/Mog_dom"/>
</dbReference>
<dbReference type="CDD" id="cd00887">
    <property type="entry name" value="MoeA"/>
    <property type="match status" value="1"/>
</dbReference>
<dbReference type="NCBIfam" id="NF045515">
    <property type="entry name" value="Glp_gephyrin"/>
    <property type="match status" value="1"/>
</dbReference>
<organism evidence="13 14">
    <name type="scientific">Hydrogenovibrio marinus</name>
    <dbReference type="NCBI Taxonomy" id="28885"/>
    <lineage>
        <taxon>Bacteria</taxon>
        <taxon>Pseudomonadati</taxon>
        <taxon>Pseudomonadota</taxon>
        <taxon>Gammaproteobacteria</taxon>
        <taxon>Thiotrichales</taxon>
        <taxon>Piscirickettsiaceae</taxon>
        <taxon>Hydrogenovibrio</taxon>
    </lineage>
</organism>
<evidence type="ECO:0000256" key="9">
    <source>
        <dbReference type="ARBA" id="ARBA00023150"/>
    </source>
</evidence>
<dbReference type="Pfam" id="PF03454">
    <property type="entry name" value="MoeA_C"/>
    <property type="match status" value="1"/>
</dbReference>
<dbReference type="PANTHER" id="PTHR10192">
    <property type="entry name" value="MOLYBDOPTERIN BIOSYNTHESIS PROTEIN"/>
    <property type="match status" value="1"/>
</dbReference>
<evidence type="ECO:0000256" key="1">
    <source>
        <dbReference type="ARBA" id="ARBA00001946"/>
    </source>
</evidence>
<evidence type="ECO:0000256" key="3">
    <source>
        <dbReference type="ARBA" id="ARBA00005046"/>
    </source>
</evidence>
<comment type="function">
    <text evidence="2 11">Catalyzes the insertion of molybdate into adenylated molybdopterin with the concomitant release of AMP.</text>
</comment>
<evidence type="ECO:0000256" key="6">
    <source>
        <dbReference type="ARBA" id="ARBA00022679"/>
    </source>
</evidence>
<gene>
    <name evidence="13" type="ORF">EI16_06630</name>
</gene>
<dbReference type="SMART" id="SM00852">
    <property type="entry name" value="MoCF_biosynth"/>
    <property type="match status" value="1"/>
</dbReference>
<evidence type="ECO:0000256" key="7">
    <source>
        <dbReference type="ARBA" id="ARBA00022723"/>
    </source>
</evidence>
<dbReference type="InterPro" id="IPR005110">
    <property type="entry name" value="MoeA_linker/N"/>
</dbReference>
<dbReference type="GO" id="GO:0061599">
    <property type="term" value="F:molybdopterin molybdotransferase activity"/>
    <property type="evidence" value="ECO:0007669"/>
    <property type="project" value="UniProtKB-UniRule"/>
</dbReference>
<dbReference type="InterPro" id="IPR036425">
    <property type="entry name" value="MoaB/Mog-like_dom_sf"/>
</dbReference>